<feature type="compositionally biased region" description="Basic and acidic residues" evidence="1">
    <location>
        <begin position="301"/>
        <end position="312"/>
    </location>
</feature>
<keyword evidence="2" id="KW-0472">Membrane</keyword>
<dbReference type="PANTHER" id="PTHR40465:SF1">
    <property type="entry name" value="DUF6534 DOMAIN-CONTAINING PROTEIN"/>
    <property type="match status" value="1"/>
</dbReference>
<feature type="transmembrane region" description="Helical" evidence="2">
    <location>
        <begin position="12"/>
        <end position="36"/>
    </location>
</feature>
<sequence length="321" mass="35764">MDSAPSLNLNPTLGAIEIGVLLSCVLFGVSTTQYYIYCNRFPDDSRGLKALTTFVWYDLRIGIDVVSRPHAVYDDYLGLRPTVITLRLPALLFRCTVFFAFRIYAFTKKPYIPGLVWFLAFLQLLGRVVIFGASLRTATVTLLLSRWRWLLTLNWSINVACDVTIAATMVIALCTQRGNAHTKTAALMDKLIIWTIETGMLTSLSSGFMLAFFVKATENYVWIPFYAVATALFPNSLMARHVNFEPRLNATNNHDRFSLNSRTTLRTMNEVQLSLPSMPASLGLGDRRQGEFPFSGGRAGATKEDTICRDGDPDSLSDGLA</sequence>
<reference evidence="4" key="1">
    <citation type="submission" date="2020-05" db="EMBL/GenBank/DDBJ databases">
        <title>Mycena genomes resolve the evolution of fungal bioluminescence.</title>
        <authorList>
            <person name="Tsai I.J."/>
        </authorList>
    </citation>
    <scope>NUCLEOTIDE SEQUENCE</scope>
    <source>
        <strain evidence="4">160909Yilan</strain>
    </source>
</reference>
<keyword evidence="2" id="KW-0812">Transmembrane</keyword>
<feature type="transmembrane region" description="Helical" evidence="2">
    <location>
        <begin position="116"/>
        <end position="135"/>
    </location>
</feature>
<dbReference type="Pfam" id="PF20152">
    <property type="entry name" value="DUF6534"/>
    <property type="match status" value="1"/>
</dbReference>
<comment type="caution">
    <text evidence="4">The sequence shown here is derived from an EMBL/GenBank/DDBJ whole genome shotgun (WGS) entry which is preliminary data.</text>
</comment>
<evidence type="ECO:0000256" key="1">
    <source>
        <dbReference type="SAM" id="MobiDB-lite"/>
    </source>
</evidence>
<protein>
    <recommendedName>
        <fullName evidence="3">DUF6534 domain-containing protein</fullName>
    </recommendedName>
</protein>
<keyword evidence="2" id="KW-1133">Transmembrane helix</keyword>
<evidence type="ECO:0000256" key="2">
    <source>
        <dbReference type="SAM" id="Phobius"/>
    </source>
</evidence>
<dbReference type="OrthoDB" id="2535105at2759"/>
<dbReference type="InterPro" id="IPR045339">
    <property type="entry name" value="DUF6534"/>
</dbReference>
<feature type="transmembrane region" description="Helical" evidence="2">
    <location>
        <begin position="155"/>
        <end position="175"/>
    </location>
</feature>
<feature type="domain" description="DUF6534" evidence="3">
    <location>
        <begin position="159"/>
        <end position="239"/>
    </location>
</feature>
<keyword evidence="5" id="KW-1185">Reference proteome</keyword>
<proteinExistence type="predicted"/>
<evidence type="ECO:0000313" key="4">
    <source>
        <dbReference type="EMBL" id="KAF7346752.1"/>
    </source>
</evidence>
<gene>
    <name evidence="4" type="ORF">MSAN_01813600</name>
</gene>
<dbReference type="AlphaFoldDB" id="A0A8H7CSM2"/>
<name>A0A8H7CSM2_9AGAR</name>
<feature type="transmembrane region" description="Helical" evidence="2">
    <location>
        <begin position="84"/>
        <end position="104"/>
    </location>
</feature>
<accession>A0A8H7CSM2</accession>
<feature type="region of interest" description="Disordered" evidence="1">
    <location>
        <begin position="293"/>
        <end position="321"/>
    </location>
</feature>
<organism evidence="4 5">
    <name type="scientific">Mycena sanguinolenta</name>
    <dbReference type="NCBI Taxonomy" id="230812"/>
    <lineage>
        <taxon>Eukaryota</taxon>
        <taxon>Fungi</taxon>
        <taxon>Dikarya</taxon>
        <taxon>Basidiomycota</taxon>
        <taxon>Agaricomycotina</taxon>
        <taxon>Agaricomycetes</taxon>
        <taxon>Agaricomycetidae</taxon>
        <taxon>Agaricales</taxon>
        <taxon>Marasmiineae</taxon>
        <taxon>Mycenaceae</taxon>
        <taxon>Mycena</taxon>
    </lineage>
</organism>
<feature type="transmembrane region" description="Helical" evidence="2">
    <location>
        <begin position="191"/>
        <end position="214"/>
    </location>
</feature>
<dbReference type="Proteomes" id="UP000623467">
    <property type="component" value="Unassembled WGS sequence"/>
</dbReference>
<feature type="transmembrane region" description="Helical" evidence="2">
    <location>
        <begin position="220"/>
        <end position="238"/>
    </location>
</feature>
<dbReference type="EMBL" id="JACAZH010000018">
    <property type="protein sequence ID" value="KAF7346752.1"/>
    <property type="molecule type" value="Genomic_DNA"/>
</dbReference>
<evidence type="ECO:0000313" key="5">
    <source>
        <dbReference type="Proteomes" id="UP000623467"/>
    </source>
</evidence>
<dbReference type="PANTHER" id="PTHR40465">
    <property type="entry name" value="CHROMOSOME 1, WHOLE GENOME SHOTGUN SEQUENCE"/>
    <property type="match status" value="1"/>
</dbReference>
<evidence type="ECO:0000259" key="3">
    <source>
        <dbReference type="Pfam" id="PF20152"/>
    </source>
</evidence>